<accession>W7HQC8</accession>
<feature type="region of interest" description="Disordered" evidence="1">
    <location>
        <begin position="336"/>
        <end position="371"/>
    </location>
</feature>
<dbReference type="EMBL" id="KI966418">
    <property type="protein sequence ID" value="EWC46361.1"/>
    <property type="molecule type" value="Genomic_DNA"/>
</dbReference>
<evidence type="ECO:0000256" key="2">
    <source>
        <dbReference type="SAM" id="Phobius"/>
    </source>
</evidence>
<gene>
    <name evidence="3" type="ORF">DRE_04304</name>
</gene>
<evidence type="ECO:0000313" key="3">
    <source>
        <dbReference type="EMBL" id="EWC46361.1"/>
    </source>
</evidence>
<dbReference type="HOGENOM" id="CLU_030888_0_0_1"/>
<keyword evidence="2" id="KW-1133">Transmembrane helix</keyword>
<protein>
    <submittedName>
        <fullName evidence="3">Uncharacterized protein</fullName>
    </submittedName>
</protein>
<sequence>MPFDFKRYDEKCLAMSPEELQLQWEHYTRLISGAATSTAVSGVALPLTMGVSVVGVAMAAPAIHNARKKREIIEKHLNRHGTTHVTRKRDVLSSVAISGTVGVVTMGASSIATDALSSHAAEYGVRQVVENEVAVKVGTHIAFDAAAMAGEHAHTEHKRKNELMRAHQQGRIATGSVSGADVKQLQLQAQAQPTPPDGFYPIVPLPQRHGDPNSLPIMASAYPQPVLPSGYPPPPPAGFVSDPKLGIVVGTGSPNLEHHQTAPACAPTSPPAAFSMVHIKAETSPQEPPVQHYRADPANIQTYPSHPGTILGSPLVPQVSLVAPHQALAISPPAKVAESLGTPPGLPPSQSAQSAVQPFGSVPPPPPQGLGTHLLAAVQQVPSYQPHIPPPPSQPYTLHHGTTSFQKDTFQQNALLYNPPPPPPHYDVVTTRTSASFRQPYIPAAHCSPAGHAAGYPIATYYTGNQIPQAPQQLIDGKQAFTVYPKVPVPAPQILSQQGQYIEKQAMMSQYHSIGFVPQPSPYGY</sequence>
<feature type="transmembrane region" description="Helical" evidence="2">
    <location>
        <begin position="43"/>
        <end position="63"/>
    </location>
</feature>
<evidence type="ECO:0000256" key="1">
    <source>
        <dbReference type="SAM" id="MobiDB-lite"/>
    </source>
</evidence>
<keyword evidence="2" id="KW-0812">Transmembrane</keyword>
<reference evidence="3 4" key="1">
    <citation type="submission" date="2013-05" db="EMBL/GenBank/DDBJ databases">
        <title>Drechslerella stenobrocha genome reveals carnivorous origination and mechanical trapping mechanism of predatory fungi.</title>
        <authorList>
            <person name="Liu X."/>
            <person name="Zhang W."/>
            <person name="Liu K."/>
        </authorList>
    </citation>
    <scope>NUCLEOTIDE SEQUENCE [LARGE SCALE GENOMIC DNA]</scope>
    <source>
        <strain evidence="3 4">248</strain>
    </source>
</reference>
<organism evidence="3 4">
    <name type="scientific">Drechslerella stenobrocha 248</name>
    <dbReference type="NCBI Taxonomy" id="1043628"/>
    <lineage>
        <taxon>Eukaryota</taxon>
        <taxon>Fungi</taxon>
        <taxon>Dikarya</taxon>
        <taxon>Ascomycota</taxon>
        <taxon>Pezizomycotina</taxon>
        <taxon>Orbiliomycetes</taxon>
        <taxon>Orbiliales</taxon>
        <taxon>Orbiliaceae</taxon>
        <taxon>Drechslerella</taxon>
    </lineage>
</organism>
<proteinExistence type="predicted"/>
<keyword evidence="2" id="KW-0472">Membrane</keyword>
<dbReference type="Proteomes" id="UP000024837">
    <property type="component" value="Unassembled WGS sequence"/>
</dbReference>
<name>W7HQC8_9PEZI</name>
<evidence type="ECO:0000313" key="4">
    <source>
        <dbReference type="Proteomes" id="UP000024837"/>
    </source>
</evidence>
<dbReference type="OrthoDB" id="5394233at2759"/>
<keyword evidence="4" id="KW-1185">Reference proteome</keyword>
<dbReference type="AlphaFoldDB" id="W7HQC8"/>